<dbReference type="InterPro" id="IPR011527">
    <property type="entry name" value="ABC1_TM_dom"/>
</dbReference>
<dbReference type="PROSITE" id="PS50990">
    <property type="entry name" value="PEPTIDASE_C39"/>
    <property type="match status" value="1"/>
</dbReference>
<dbReference type="GO" id="GO:0140359">
    <property type="term" value="F:ABC-type transporter activity"/>
    <property type="evidence" value="ECO:0007669"/>
    <property type="project" value="InterPro"/>
</dbReference>
<keyword evidence="4 13" id="KW-0812">Transmembrane</keyword>
<feature type="transmembrane region" description="Helical" evidence="13">
    <location>
        <begin position="202"/>
        <end position="220"/>
    </location>
</feature>
<accession>A0A840S7N6</accession>
<feature type="domain" description="ABC transmembrane type-1" evidence="15">
    <location>
        <begin position="141"/>
        <end position="426"/>
    </location>
</feature>
<evidence type="ECO:0000256" key="9">
    <source>
        <dbReference type="ARBA" id="ARBA00023136"/>
    </source>
</evidence>
<dbReference type="Gene3D" id="3.40.50.300">
    <property type="entry name" value="P-loop containing nucleotide triphosphate hydrolases"/>
    <property type="match status" value="1"/>
</dbReference>
<dbReference type="InterPro" id="IPR017871">
    <property type="entry name" value="ABC_transporter-like_CS"/>
</dbReference>
<dbReference type="GO" id="GO:0006508">
    <property type="term" value="P:proteolysis"/>
    <property type="evidence" value="ECO:0007669"/>
    <property type="project" value="InterPro"/>
</dbReference>
<comment type="subcellular location">
    <subcellularLocation>
        <location evidence="1">Cell membrane</location>
        <topology evidence="1">Multi-pass membrane protein</topology>
    </subcellularLocation>
</comment>
<dbReference type="CDD" id="cd18567">
    <property type="entry name" value="ABC_6TM_CvaB_RaxB_like"/>
    <property type="match status" value="1"/>
</dbReference>
<dbReference type="PROSITE" id="PS50893">
    <property type="entry name" value="ABC_TRANSPORTER_2"/>
    <property type="match status" value="1"/>
</dbReference>
<dbReference type="GO" id="GO:0016887">
    <property type="term" value="F:ATP hydrolysis activity"/>
    <property type="evidence" value="ECO:0007669"/>
    <property type="project" value="InterPro"/>
</dbReference>
<evidence type="ECO:0000256" key="1">
    <source>
        <dbReference type="ARBA" id="ARBA00004651"/>
    </source>
</evidence>
<evidence type="ECO:0000313" key="17">
    <source>
        <dbReference type="EMBL" id="MBB5205612.1"/>
    </source>
</evidence>
<feature type="domain" description="Peptidase C39" evidence="16">
    <location>
        <begin position="1"/>
        <end position="107"/>
    </location>
</feature>
<keyword evidence="18" id="KW-1185">Reference proteome</keyword>
<reference evidence="17 18" key="1">
    <citation type="submission" date="2020-08" db="EMBL/GenBank/DDBJ databases">
        <title>Genomic Encyclopedia of Type Strains, Phase IV (KMG-IV): sequencing the most valuable type-strain genomes for metagenomic binning, comparative biology and taxonomic classification.</title>
        <authorList>
            <person name="Goeker M."/>
        </authorList>
    </citation>
    <scope>NUCLEOTIDE SEQUENCE [LARGE SCALE GENOMIC DNA]</scope>
    <source>
        <strain evidence="17 18">DSM 23958</strain>
    </source>
</reference>
<evidence type="ECO:0000256" key="4">
    <source>
        <dbReference type="ARBA" id="ARBA00022692"/>
    </source>
</evidence>
<keyword evidence="5" id="KW-0204">Cytolysis</keyword>
<proteinExistence type="inferred from homology"/>
<dbReference type="GO" id="GO:0008233">
    <property type="term" value="F:peptidase activity"/>
    <property type="evidence" value="ECO:0007669"/>
    <property type="project" value="InterPro"/>
</dbReference>
<dbReference type="AlphaFoldDB" id="A0A840S7N6"/>
<keyword evidence="7 17" id="KW-0067">ATP-binding</keyword>
<evidence type="ECO:0000259" key="15">
    <source>
        <dbReference type="PROSITE" id="PS50929"/>
    </source>
</evidence>
<keyword evidence="3" id="KW-1003">Cell membrane</keyword>
<dbReference type="InterPro" id="IPR005074">
    <property type="entry name" value="Peptidase_C39"/>
</dbReference>
<keyword evidence="2" id="KW-0813">Transport</keyword>
<keyword evidence="8 13" id="KW-1133">Transmembrane helix</keyword>
<evidence type="ECO:0000256" key="10">
    <source>
        <dbReference type="ARBA" id="ARBA00055355"/>
    </source>
</evidence>
<evidence type="ECO:0000256" key="5">
    <source>
        <dbReference type="ARBA" id="ARBA00022735"/>
    </source>
</evidence>
<dbReference type="InterPro" id="IPR039421">
    <property type="entry name" value="Type_1_exporter"/>
</dbReference>
<feature type="transmembrane region" description="Helical" evidence="13">
    <location>
        <begin position="138"/>
        <end position="162"/>
    </location>
</feature>
<dbReference type="Gene3D" id="3.90.70.10">
    <property type="entry name" value="Cysteine proteinases"/>
    <property type="match status" value="1"/>
</dbReference>
<evidence type="ECO:0000259" key="14">
    <source>
        <dbReference type="PROSITE" id="PS50893"/>
    </source>
</evidence>
<evidence type="ECO:0000256" key="7">
    <source>
        <dbReference type="ARBA" id="ARBA00022840"/>
    </source>
</evidence>
<comment type="similarity">
    <text evidence="11">Belongs to the ABC transporter superfamily. Cyclolysin exporter (TC 3.A.1.109.2) family.</text>
</comment>
<keyword evidence="9 13" id="KW-0472">Membrane</keyword>
<comment type="caution">
    <text evidence="17">The sequence shown here is derived from an EMBL/GenBank/DDBJ whole genome shotgun (WGS) entry which is preliminary data.</text>
</comment>
<feature type="transmembrane region" description="Helical" evidence="13">
    <location>
        <begin position="359"/>
        <end position="381"/>
    </location>
</feature>
<organism evidence="17 18">
    <name type="scientific">Inhella inkyongensis</name>
    <dbReference type="NCBI Taxonomy" id="392593"/>
    <lineage>
        <taxon>Bacteria</taxon>
        <taxon>Pseudomonadati</taxon>
        <taxon>Pseudomonadota</taxon>
        <taxon>Betaproteobacteria</taxon>
        <taxon>Burkholderiales</taxon>
        <taxon>Sphaerotilaceae</taxon>
        <taxon>Inhella</taxon>
    </lineage>
</organism>
<dbReference type="InterPro" id="IPR003439">
    <property type="entry name" value="ABC_transporter-like_ATP-bd"/>
</dbReference>
<sequence length="683" mass="74461">MVSSAHGLHLELSELRRRFPVSLKGANLRQLIQHAAALGFSSRPLRLDIEELKQLATPCILHWDLNHFVVLKKVTRKGAVILDPAVGERHLTQAEIGRHFTGVALELTPNADFKPEKPAPRVSLKSLTGKVMGLKRSLFQIFAVALVLELFAIVSPLMSQLIVDDVLASGDRELLTVIVLGFGLLLVCQTGIALMRSWMVMVLGQTLALQWLGNVFAHLLRLPTSFFEKRHLGDITSRFGAVNAIQKTLTTAAIEAVLDGLMAVAALVMMALYAPTLMLIVLGAVVAYGLLRWAMYRPFRDAAAERLVIAAKENTHFLETLRAITPLKLFGREQERRARWQNLIVDVQNRDVRTAKMGIAFSTANTFIFGLENLLVFWIGGKLIMEGQLAGAPTLTVGMLFAFIAYKGQFTGRVSALINYAVELKMLGLHAERLADIVLEPPEKDDAPEHDLAHLAPSIELRGVSFRYAEGEPWVLKEANLKIEAGESVAITGPSGAGKTTLLKIALGLLQPNEGEVLYGGQRIQHLGLQNVRRQIGTVMQEDVLLTGSLADNIAFFDVAPDLERVQACAALAQLHEDIAKMPMGYQTLVGDLGHGLSGGQKQRLLLARALYKAPKVLALDEATSHLDLGNERAVTAALSKMPLTRLIIAHRPETIAGAQRVVQVKDGQVSDVLRAVEAGAAA</sequence>
<evidence type="ECO:0000259" key="16">
    <source>
        <dbReference type="PROSITE" id="PS50990"/>
    </source>
</evidence>
<keyword evidence="5" id="KW-0354">Hemolysis</keyword>
<dbReference type="Pfam" id="PF03412">
    <property type="entry name" value="Peptidase_C39"/>
    <property type="match status" value="1"/>
</dbReference>
<dbReference type="GO" id="GO:0034040">
    <property type="term" value="F:ATPase-coupled lipid transmembrane transporter activity"/>
    <property type="evidence" value="ECO:0007669"/>
    <property type="project" value="TreeGrafter"/>
</dbReference>
<evidence type="ECO:0000256" key="6">
    <source>
        <dbReference type="ARBA" id="ARBA00022741"/>
    </source>
</evidence>
<dbReference type="Pfam" id="PF00664">
    <property type="entry name" value="ABC_membrane"/>
    <property type="match status" value="1"/>
</dbReference>
<dbReference type="PANTHER" id="PTHR24221">
    <property type="entry name" value="ATP-BINDING CASSETTE SUB-FAMILY B"/>
    <property type="match status" value="1"/>
</dbReference>
<evidence type="ECO:0000256" key="2">
    <source>
        <dbReference type="ARBA" id="ARBA00022448"/>
    </source>
</evidence>
<evidence type="ECO:0000256" key="11">
    <source>
        <dbReference type="ARBA" id="ARBA00061173"/>
    </source>
</evidence>
<name>A0A840S7N6_9BURK</name>
<comment type="function">
    <text evidence="10">Involved in the export of calmodulin-sensitive adenylate cyclase-hemolysin (cyclolysin).</text>
</comment>
<dbReference type="SUPFAM" id="SSF90123">
    <property type="entry name" value="ABC transporter transmembrane region"/>
    <property type="match status" value="1"/>
</dbReference>
<dbReference type="PROSITE" id="PS50929">
    <property type="entry name" value="ABC_TM1F"/>
    <property type="match status" value="1"/>
</dbReference>
<evidence type="ECO:0000313" key="18">
    <source>
        <dbReference type="Proteomes" id="UP000554837"/>
    </source>
</evidence>
<dbReference type="SMART" id="SM00382">
    <property type="entry name" value="AAA"/>
    <property type="match status" value="1"/>
</dbReference>
<dbReference type="SUPFAM" id="SSF52540">
    <property type="entry name" value="P-loop containing nucleoside triphosphate hydrolases"/>
    <property type="match status" value="1"/>
</dbReference>
<dbReference type="GO" id="GO:0005524">
    <property type="term" value="F:ATP binding"/>
    <property type="evidence" value="ECO:0007669"/>
    <property type="project" value="UniProtKB-KW"/>
</dbReference>
<feature type="transmembrane region" description="Helical" evidence="13">
    <location>
        <begin position="261"/>
        <end position="291"/>
    </location>
</feature>
<feature type="transmembrane region" description="Helical" evidence="13">
    <location>
        <begin position="174"/>
        <end position="195"/>
    </location>
</feature>
<gene>
    <name evidence="17" type="ORF">HNQ51_002939</name>
</gene>
<dbReference type="InterPro" id="IPR036640">
    <property type="entry name" value="ABC1_TM_sf"/>
</dbReference>
<dbReference type="InterPro" id="IPR027417">
    <property type="entry name" value="P-loop_NTPase"/>
</dbReference>
<dbReference type="GO" id="GO:0031640">
    <property type="term" value="P:killing of cells of another organism"/>
    <property type="evidence" value="ECO:0007669"/>
    <property type="project" value="UniProtKB-KW"/>
</dbReference>
<feature type="transmembrane region" description="Helical" evidence="13">
    <location>
        <begin position="387"/>
        <end position="406"/>
    </location>
</feature>
<evidence type="ECO:0000256" key="13">
    <source>
        <dbReference type="SAM" id="Phobius"/>
    </source>
</evidence>
<dbReference type="GO" id="GO:0005886">
    <property type="term" value="C:plasma membrane"/>
    <property type="evidence" value="ECO:0007669"/>
    <property type="project" value="UniProtKB-SubCell"/>
</dbReference>
<feature type="domain" description="ABC transporter" evidence="14">
    <location>
        <begin position="459"/>
        <end position="683"/>
    </location>
</feature>
<dbReference type="EMBL" id="JACHHO010000005">
    <property type="protein sequence ID" value="MBB5205612.1"/>
    <property type="molecule type" value="Genomic_DNA"/>
</dbReference>
<dbReference type="PANTHER" id="PTHR24221:SF606">
    <property type="entry name" value="COLICIN V SECRETION-PROCESSING ATP-BINDING PROTEIN"/>
    <property type="match status" value="1"/>
</dbReference>
<dbReference type="FunFam" id="3.40.50.300:FF:000299">
    <property type="entry name" value="ABC transporter ATP-binding protein/permease"/>
    <property type="match status" value="1"/>
</dbReference>
<dbReference type="Gene3D" id="1.20.1560.10">
    <property type="entry name" value="ABC transporter type 1, transmembrane domain"/>
    <property type="match status" value="1"/>
</dbReference>
<evidence type="ECO:0000256" key="12">
    <source>
        <dbReference type="ARBA" id="ARBA00072252"/>
    </source>
</evidence>
<dbReference type="Proteomes" id="UP000554837">
    <property type="component" value="Unassembled WGS sequence"/>
</dbReference>
<dbReference type="PROSITE" id="PS00211">
    <property type="entry name" value="ABC_TRANSPORTER_1"/>
    <property type="match status" value="1"/>
</dbReference>
<evidence type="ECO:0000256" key="8">
    <source>
        <dbReference type="ARBA" id="ARBA00022989"/>
    </source>
</evidence>
<evidence type="ECO:0000256" key="3">
    <source>
        <dbReference type="ARBA" id="ARBA00022475"/>
    </source>
</evidence>
<keyword evidence="6" id="KW-0547">Nucleotide-binding</keyword>
<dbReference type="InterPro" id="IPR003593">
    <property type="entry name" value="AAA+_ATPase"/>
</dbReference>
<dbReference type="Pfam" id="PF00005">
    <property type="entry name" value="ABC_tran"/>
    <property type="match status" value="1"/>
</dbReference>
<protein>
    <recommendedName>
        <fullName evidence="12">Cyclolysin secretion/processing ATP-binding protein CyaB</fullName>
    </recommendedName>
</protein>